<dbReference type="PANTHER" id="PTHR23092:SF48">
    <property type="entry name" value="NUCLEOTIDYLTRANSFERASE FAMILY PROTEIN"/>
    <property type="match status" value="1"/>
</dbReference>
<sequence>MMDRRQGDQLLNALAEFTAFYAKEARRRRGVARKDQTSAPREILAWLADLSPAQRAAVCITVDGSFVRLMIQIAAAPKSKSHARVDEFQILRPSKAKDATTTFVRRPILTSYDGDEILVPRGQEFENQALAFVDSMRLFNTQKSCDTLGPSLSILADLNAFLKLMDSLTFGDFLRSPSPDAAFLHGAPWCELPWLAQRGYYSLATYLAHQMEVNIWRHFINSRHVPTVGMLAIEHLAAEWHGASPAIHDEICQRLAHTTKSFIQELCPRPTYFSLKTSLGLLHQVMEQQPPSLQSATAEFSFSCSLTEAGRRPQVALIKLLWAEGLQKECAVILSHSLASGTGLQEDDRAAVPSRKQLKKKAHSKQRKAKQRDMAQHKSRLSIVLSDMLRMQKQQQKQKAATLSLVAAVVADLVDQVCLLSSLEEKPKDPPKRLKKKTKKQLKLPSPARDDERRPGFLLLNLENSPSFYGPFPQTRHFFPEESSQNFPFALDPPSDETFFLPELFQEDDDDRSPQVVSGDWGFPTLSAAEWQNSFKWRHTETRLPTWLEPPRAEPKNQTAPCVDASTQADDNSTVEELQSLLDQQSKAMTAMQSELSILQRTVRDLQTTVFTLQSESKPTPPPTRFNGLFVSVPTSLLPPKTKLHWDICEFASHLQAETQARLAAHTAVSRFCVSAVQALWPRAQVRPYGSFVTGLSLPSSDLDLVICLPKVRRDEPAEAPGVLEGRNAIKETWQQNLARKLRSESWVVPESVKTIPNASIPIIALQTTAPYHVRLDISFEGPGHNGLATNDLVHSFLHELPALAPLMLVLKTFIIDRGLGVAYTGGLSSYALLLMVTRFLQEFEVGNRHQGVDTVSTQCNLVVSTQSRADFGTMLLGFLDFYGSKFDQRQTGIRYVASRCFLDRDALGQHSTSSTMWHNVQMEHVQFENLNLSSPGSRRQSLHWTGPLPFKQPNDYDPHKFDPVYIEDPLRPGNNVGRNCFRIMQIRRAFASAWATLNEAPVTLPSHTYVGGVALHPNNLLRSILTCTSEPKYKPHAAPFDQSPPHTTFPHHYHPLSSPVRQPPLRQNSVGKAKKQRHQMPQRRHSECVNDVQSITRPSGQDCLSPSSARSLSFADVVGKQFQSEEDRSDVVI</sequence>
<proteinExistence type="predicted"/>
<evidence type="ECO:0000256" key="1">
    <source>
        <dbReference type="SAM" id="Coils"/>
    </source>
</evidence>
<dbReference type="Gene3D" id="3.30.460.10">
    <property type="entry name" value="Beta Polymerase, domain 2"/>
    <property type="match status" value="1"/>
</dbReference>
<reference evidence="4 5" key="1">
    <citation type="submission" date="2019-07" db="EMBL/GenBank/DDBJ databases">
        <title>Genomics analysis of Aphanomyces spp. identifies a new class of oomycete effector associated with host adaptation.</title>
        <authorList>
            <person name="Gaulin E."/>
        </authorList>
    </citation>
    <scope>NUCLEOTIDE SEQUENCE [LARGE SCALE GENOMIC DNA]</scope>
    <source>
        <strain evidence="4 5">ATCC 201684</strain>
    </source>
</reference>
<dbReference type="EMBL" id="VJMJ01000013">
    <property type="protein sequence ID" value="KAF0743595.1"/>
    <property type="molecule type" value="Genomic_DNA"/>
</dbReference>
<evidence type="ECO:0000256" key="2">
    <source>
        <dbReference type="SAM" id="MobiDB-lite"/>
    </source>
</evidence>
<dbReference type="SUPFAM" id="SSF81301">
    <property type="entry name" value="Nucleotidyltransferase"/>
    <property type="match status" value="1"/>
</dbReference>
<dbReference type="SUPFAM" id="SSF81631">
    <property type="entry name" value="PAP/OAS1 substrate-binding domain"/>
    <property type="match status" value="1"/>
</dbReference>
<feature type="compositionally biased region" description="Basic residues" evidence="2">
    <location>
        <begin position="356"/>
        <end position="370"/>
    </location>
</feature>
<dbReference type="CDD" id="cd05402">
    <property type="entry name" value="NT_PAP_TUTase"/>
    <property type="match status" value="1"/>
</dbReference>
<dbReference type="Proteomes" id="UP000481153">
    <property type="component" value="Unassembled WGS sequence"/>
</dbReference>
<dbReference type="AlphaFoldDB" id="A0A6G0XSV9"/>
<feature type="region of interest" description="Disordered" evidence="2">
    <location>
        <begin position="344"/>
        <end position="378"/>
    </location>
</feature>
<feature type="compositionally biased region" description="Polar residues" evidence="2">
    <location>
        <begin position="1092"/>
        <end position="1109"/>
    </location>
</feature>
<dbReference type="GO" id="GO:0043634">
    <property type="term" value="P:polyadenylation-dependent ncRNA catabolic process"/>
    <property type="evidence" value="ECO:0007669"/>
    <property type="project" value="TreeGrafter"/>
</dbReference>
<feature type="region of interest" description="Disordered" evidence="2">
    <location>
        <begin position="548"/>
        <end position="570"/>
    </location>
</feature>
<comment type="caution">
    <text evidence="4">The sequence shown here is derived from an EMBL/GenBank/DDBJ whole genome shotgun (WGS) entry which is preliminary data.</text>
</comment>
<evidence type="ECO:0000313" key="4">
    <source>
        <dbReference type="EMBL" id="KAF0743595.1"/>
    </source>
</evidence>
<dbReference type="PANTHER" id="PTHR23092">
    <property type="entry name" value="POLY(A) RNA POLYMERASE"/>
    <property type="match status" value="1"/>
</dbReference>
<evidence type="ECO:0000259" key="3">
    <source>
        <dbReference type="Pfam" id="PF22600"/>
    </source>
</evidence>
<dbReference type="VEuPathDB" id="FungiDB:AeMF1_012673"/>
<name>A0A6G0XSV9_9STRA</name>
<dbReference type="GO" id="GO:0031123">
    <property type="term" value="P:RNA 3'-end processing"/>
    <property type="evidence" value="ECO:0007669"/>
    <property type="project" value="TreeGrafter"/>
</dbReference>
<dbReference type="Pfam" id="PF22600">
    <property type="entry name" value="MTPAP-like_central"/>
    <property type="match status" value="1"/>
</dbReference>
<accession>A0A6G0XSV9</accession>
<feature type="compositionally biased region" description="Basic residues" evidence="2">
    <location>
        <begin position="1073"/>
        <end position="1084"/>
    </location>
</feature>
<keyword evidence="1" id="KW-0175">Coiled coil</keyword>
<dbReference type="Gene3D" id="1.10.1410.10">
    <property type="match status" value="1"/>
</dbReference>
<dbReference type="GO" id="GO:0005730">
    <property type="term" value="C:nucleolus"/>
    <property type="evidence" value="ECO:0007669"/>
    <property type="project" value="TreeGrafter"/>
</dbReference>
<dbReference type="InterPro" id="IPR045862">
    <property type="entry name" value="Trf4-like"/>
</dbReference>
<feature type="region of interest" description="Disordered" evidence="2">
    <location>
        <begin position="425"/>
        <end position="454"/>
    </location>
</feature>
<feature type="region of interest" description="Disordered" evidence="2">
    <location>
        <begin position="1045"/>
        <end position="1109"/>
    </location>
</feature>
<feature type="coiled-coil region" evidence="1">
    <location>
        <begin position="575"/>
        <end position="609"/>
    </location>
</feature>
<dbReference type="InterPro" id="IPR054708">
    <property type="entry name" value="MTPAP-like_central"/>
</dbReference>
<dbReference type="InterPro" id="IPR043519">
    <property type="entry name" value="NT_sf"/>
</dbReference>
<gene>
    <name evidence="4" type="ORF">Ae201684_001738</name>
</gene>
<evidence type="ECO:0000313" key="5">
    <source>
        <dbReference type="Proteomes" id="UP000481153"/>
    </source>
</evidence>
<dbReference type="GO" id="GO:0003729">
    <property type="term" value="F:mRNA binding"/>
    <property type="evidence" value="ECO:0007669"/>
    <property type="project" value="TreeGrafter"/>
</dbReference>
<feature type="compositionally biased region" description="Polar residues" evidence="2">
    <location>
        <begin position="556"/>
        <end position="570"/>
    </location>
</feature>
<feature type="compositionally biased region" description="Basic residues" evidence="2">
    <location>
        <begin position="433"/>
        <end position="442"/>
    </location>
</feature>
<dbReference type="GO" id="GO:0031499">
    <property type="term" value="C:TRAMP complex"/>
    <property type="evidence" value="ECO:0007669"/>
    <property type="project" value="TreeGrafter"/>
</dbReference>
<keyword evidence="5" id="KW-1185">Reference proteome</keyword>
<feature type="domain" description="Poly(A) RNA polymerase mitochondrial-like central palm" evidence="3">
    <location>
        <begin position="651"/>
        <end position="782"/>
    </location>
</feature>
<protein>
    <recommendedName>
        <fullName evidence="3">Poly(A) RNA polymerase mitochondrial-like central palm domain-containing protein</fullName>
    </recommendedName>
</protein>
<organism evidence="4 5">
    <name type="scientific">Aphanomyces euteiches</name>
    <dbReference type="NCBI Taxonomy" id="100861"/>
    <lineage>
        <taxon>Eukaryota</taxon>
        <taxon>Sar</taxon>
        <taxon>Stramenopiles</taxon>
        <taxon>Oomycota</taxon>
        <taxon>Saprolegniomycetes</taxon>
        <taxon>Saprolegniales</taxon>
        <taxon>Verrucalvaceae</taxon>
        <taxon>Aphanomyces</taxon>
    </lineage>
</organism>
<dbReference type="GO" id="GO:1990817">
    <property type="term" value="F:poly(A) RNA polymerase activity"/>
    <property type="evidence" value="ECO:0007669"/>
    <property type="project" value="InterPro"/>
</dbReference>